<keyword evidence="9" id="KW-1185">Reference proteome</keyword>
<feature type="domain" description="EF-hand" evidence="7">
    <location>
        <begin position="59"/>
        <end position="94"/>
    </location>
</feature>
<dbReference type="EMBL" id="MTYJ01000084">
    <property type="protein sequence ID" value="OQV15729.1"/>
    <property type="molecule type" value="Genomic_DNA"/>
</dbReference>
<evidence type="ECO:0000256" key="6">
    <source>
        <dbReference type="SAM" id="MobiDB-lite"/>
    </source>
</evidence>
<keyword evidence="4" id="KW-0677">Repeat</keyword>
<accession>A0A1W0WKM4</accession>
<name>A0A1W0WKM4_HYPEX</name>
<comment type="caution">
    <text evidence="8">The sequence shown here is derived from an EMBL/GenBank/DDBJ whole genome shotgun (WGS) entry which is preliminary data.</text>
</comment>
<dbReference type="SUPFAM" id="SSF47473">
    <property type="entry name" value="EF-hand"/>
    <property type="match status" value="1"/>
</dbReference>
<evidence type="ECO:0000256" key="4">
    <source>
        <dbReference type="ARBA" id="ARBA00022737"/>
    </source>
</evidence>
<evidence type="ECO:0000313" key="8">
    <source>
        <dbReference type="EMBL" id="OQV15729.1"/>
    </source>
</evidence>
<dbReference type="GO" id="GO:0005509">
    <property type="term" value="F:calcium ion binding"/>
    <property type="evidence" value="ECO:0007669"/>
    <property type="project" value="InterPro"/>
</dbReference>
<dbReference type="InterPro" id="IPR011992">
    <property type="entry name" value="EF-hand-dom_pair"/>
</dbReference>
<dbReference type="InterPro" id="IPR018247">
    <property type="entry name" value="EF_Hand_1_Ca_BS"/>
</dbReference>
<dbReference type="PROSITE" id="PS00018">
    <property type="entry name" value="EF_HAND_1"/>
    <property type="match status" value="2"/>
</dbReference>
<evidence type="ECO:0000256" key="2">
    <source>
        <dbReference type="ARBA" id="ARBA00022490"/>
    </source>
</evidence>
<dbReference type="InterPro" id="IPR051426">
    <property type="entry name" value="Peflin/Sorcin_CaBP"/>
</dbReference>
<evidence type="ECO:0000259" key="7">
    <source>
        <dbReference type="PROSITE" id="PS50222"/>
    </source>
</evidence>
<dbReference type="GO" id="GO:0005737">
    <property type="term" value="C:cytoplasm"/>
    <property type="evidence" value="ECO:0007669"/>
    <property type="project" value="UniProtKB-SubCell"/>
</dbReference>
<feature type="region of interest" description="Disordered" evidence="6">
    <location>
        <begin position="1"/>
        <end position="27"/>
    </location>
</feature>
<sequence>MSWGQQPQQYGAPPQQPAYPGQASAPPVYPPVVGGNHAYQSHGYNQVPFQAPPQGPPPGIAHDLWQWFQAVDLDRSGQINALELKAALMNANYSSFTEGTCRLMIRMFDRDRTGTININEFSALWKYIGDWKACFERFDHDRSGTINTRELGDALTSFGYRLSPHFNQTLVKSFAARRSTGTSTEDAINFDDFIEACVTVKNLTDTFRRYDTQGTGVVTFGFEQYLDSVLQNIV</sequence>
<dbReference type="OrthoDB" id="186625at2759"/>
<evidence type="ECO:0000313" key="9">
    <source>
        <dbReference type="Proteomes" id="UP000192578"/>
    </source>
</evidence>
<dbReference type="InterPro" id="IPR002048">
    <property type="entry name" value="EF_hand_dom"/>
</dbReference>
<evidence type="ECO:0000256" key="5">
    <source>
        <dbReference type="ARBA" id="ARBA00022837"/>
    </source>
</evidence>
<feature type="compositionally biased region" description="Low complexity" evidence="6">
    <location>
        <begin position="1"/>
        <end position="26"/>
    </location>
</feature>
<reference evidence="9" key="1">
    <citation type="submission" date="2017-01" db="EMBL/GenBank/DDBJ databases">
        <title>Comparative genomics of anhydrobiosis in the tardigrade Hypsibius dujardini.</title>
        <authorList>
            <person name="Yoshida Y."/>
            <person name="Koutsovoulos G."/>
            <person name="Laetsch D."/>
            <person name="Stevens L."/>
            <person name="Kumar S."/>
            <person name="Horikawa D."/>
            <person name="Ishino K."/>
            <person name="Komine S."/>
            <person name="Tomita M."/>
            <person name="Blaxter M."/>
            <person name="Arakawa K."/>
        </authorList>
    </citation>
    <scope>NUCLEOTIDE SEQUENCE [LARGE SCALE GENOMIC DNA]</scope>
    <source>
        <strain evidence="9">Z151</strain>
    </source>
</reference>
<evidence type="ECO:0000256" key="3">
    <source>
        <dbReference type="ARBA" id="ARBA00022723"/>
    </source>
</evidence>
<keyword evidence="5" id="KW-0106">Calcium</keyword>
<comment type="subcellular location">
    <subcellularLocation>
        <location evidence="1">Cytoplasm</location>
    </subcellularLocation>
</comment>
<keyword evidence="2" id="KW-0963">Cytoplasm</keyword>
<organism evidence="8 9">
    <name type="scientific">Hypsibius exemplaris</name>
    <name type="common">Freshwater tardigrade</name>
    <dbReference type="NCBI Taxonomy" id="2072580"/>
    <lineage>
        <taxon>Eukaryota</taxon>
        <taxon>Metazoa</taxon>
        <taxon>Ecdysozoa</taxon>
        <taxon>Tardigrada</taxon>
        <taxon>Eutardigrada</taxon>
        <taxon>Parachela</taxon>
        <taxon>Hypsibioidea</taxon>
        <taxon>Hypsibiidae</taxon>
        <taxon>Hypsibius</taxon>
    </lineage>
</organism>
<dbReference type="SMART" id="SM00054">
    <property type="entry name" value="EFh"/>
    <property type="match status" value="3"/>
</dbReference>
<keyword evidence="3" id="KW-0479">Metal-binding</keyword>
<proteinExistence type="predicted"/>
<dbReference type="Proteomes" id="UP000192578">
    <property type="component" value="Unassembled WGS sequence"/>
</dbReference>
<evidence type="ECO:0000256" key="1">
    <source>
        <dbReference type="ARBA" id="ARBA00004496"/>
    </source>
</evidence>
<dbReference type="PANTHER" id="PTHR46212">
    <property type="entry name" value="PEFLIN"/>
    <property type="match status" value="1"/>
</dbReference>
<dbReference type="Gene3D" id="1.10.238.10">
    <property type="entry name" value="EF-hand"/>
    <property type="match status" value="1"/>
</dbReference>
<protein>
    <submittedName>
        <fullName evidence="8">Peflin</fullName>
    </submittedName>
</protein>
<dbReference type="Pfam" id="PF13405">
    <property type="entry name" value="EF-hand_6"/>
    <property type="match status" value="1"/>
</dbReference>
<dbReference type="Pfam" id="PF13499">
    <property type="entry name" value="EF-hand_7"/>
    <property type="match status" value="1"/>
</dbReference>
<dbReference type="PANTHER" id="PTHR46212:SF3">
    <property type="entry name" value="GH27120P"/>
    <property type="match status" value="1"/>
</dbReference>
<dbReference type="GO" id="GO:0048306">
    <property type="term" value="F:calcium-dependent protein binding"/>
    <property type="evidence" value="ECO:0007669"/>
    <property type="project" value="UniProtKB-ARBA"/>
</dbReference>
<dbReference type="PROSITE" id="PS50222">
    <property type="entry name" value="EF_HAND_2"/>
    <property type="match status" value="2"/>
</dbReference>
<gene>
    <name evidence="8" type="ORF">BV898_10120</name>
</gene>
<dbReference type="AlphaFoldDB" id="A0A1W0WKM4"/>
<feature type="domain" description="EF-hand" evidence="7">
    <location>
        <begin position="126"/>
        <end position="161"/>
    </location>
</feature>